<proteinExistence type="predicted"/>
<dbReference type="STRING" id="764103.G7E6X3"/>
<dbReference type="Gene3D" id="3.90.1150.10">
    <property type="entry name" value="Aspartate Aminotransferase, domain 1"/>
    <property type="match status" value="1"/>
</dbReference>
<dbReference type="OMA" id="PYYGTFV"/>
<dbReference type="InterPro" id="IPR015424">
    <property type="entry name" value="PyrdxlP-dep_Trfase"/>
</dbReference>
<dbReference type="InParanoid" id="G7E6X3"/>
<dbReference type="SUPFAM" id="SSF53383">
    <property type="entry name" value="PLP-dependent transferases"/>
    <property type="match status" value="1"/>
</dbReference>
<protein>
    <recommendedName>
        <fullName evidence="2">Aminotransferase class I/classII large domain-containing protein</fullName>
    </recommendedName>
</protein>
<dbReference type="GO" id="GO:0030170">
    <property type="term" value="F:pyridoxal phosphate binding"/>
    <property type="evidence" value="ECO:0007669"/>
    <property type="project" value="InterPro"/>
</dbReference>
<sequence length="535" mass="59502">MPPLATESVHRKDRSSQLSVLILDRSVCFCEPGMPFPFLFYPSPSLCKVLGLHWQPSSRAERYRHKQPARATQRRTNASPLMQMLCKIFACQYSPECPENPVSLGVAENSLMHEDLLAWSRKRFELTASDLTYGTALKGSARLFSALIPFFEQRFKNVKPILPQHIVTGAGVSAVIDQLMILLCDPSDGCLIAAPFYAGFDRDLRVRNDVIPIGVQIPGHIDPASPDSLNYLQARYDESKTGKGPKIKAVILCNPHNPLGFCYPRETIVEYARFAERNNLHLIVDEIYALSTFKTTNATATPFCSILSIDVEHEAGCDPSRVHMLYGSSKDFCSNGLRIGVMISQSNPALCEAFTSSAMFMKISSPADALFSKLISTPADLDWFISTNQLRLAQAYEFSTKWLKKHGVPYRQANAGHFLWIDLRKFMPTCDNEGKDLSCEADRESQLFINLLEHGVYIAPGSFYHASQPGFFRITFSVVQEVMQVGLDRLAAVIEPDMTSSVDTIASAKGNKRLSALELTRVDMEALALECGGMC</sequence>
<name>G7E6X3_MIXOS</name>
<dbReference type="PANTHER" id="PTHR43795:SF39">
    <property type="entry name" value="AMINOTRANSFERASE CLASS I_CLASSII DOMAIN-CONTAINING PROTEIN"/>
    <property type="match status" value="1"/>
</dbReference>
<keyword evidence="4" id="KW-1185">Reference proteome</keyword>
<dbReference type="RefSeq" id="XP_014567602.1">
    <property type="nucleotide sequence ID" value="XM_014712116.1"/>
</dbReference>
<dbReference type="InterPro" id="IPR050478">
    <property type="entry name" value="Ethylene_sulfur-biosynth"/>
</dbReference>
<reference evidence="3 4" key="1">
    <citation type="journal article" date="2011" name="J. Gen. Appl. Microbiol.">
        <title>Draft genome sequencing of the enigmatic basidiomycete Mixia osmundae.</title>
        <authorList>
            <person name="Nishida H."/>
            <person name="Nagatsuka Y."/>
            <person name="Sugiyama J."/>
        </authorList>
    </citation>
    <scope>NUCLEOTIDE SEQUENCE [LARGE SCALE GENOMIC DNA]</scope>
    <source>
        <strain evidence="4">CBS 9802 / IAM 14324 / JCM 22182 / KY 12970</strain>
    </source>
</reference>
<comment type="caution">
    <text evidence="3">The sequence shown here is derived from an EMBL/GenBank/DDBJ whole genome shotgun (WGS) entry which is preliminary data.</text>
</comment>
<dbReference type="EMBL" id="BABT02000153">
    <property type="protein sequence ID" value="GAA98583.1"/>
    <property type="molecule type" value="Genomic_DNA"/>
</dbReference>
<keyword evidence="1" id="KW-0663">Pyridoxal phosphate</keyword>
<organism evidence="3 4">
    <name type="scientific">Mixia osmundae (strain CBS 9802 / IAM 14324 / JCM 22182 / KY 12970)</name>
    <dbReference type="NCBI Taxonomy" id="764103"/>
    <lineage>
        <taxon>Eukaryota</taxon>
        <taxon>Fungi</taxon>
        <taxon>Dikarya</taxon>
        <taxon>Basidiomycota</taxon>
        <taxon>Pucciniomycotina</taxon>
        <taxon>Mixiomycetes</taxon>
        <taxon>Mixiales</taxon>
        <taxon>Mixiaceae</taxon>
        <taxon>Mixia</taxon>
    </lineage>
</organism>
<dbReference type="HOGENOM" id="CLU_017584_1_2_1"/>
<evidence type="ECO:0000313" key="3">
    <source>
        <dbReference type="EMBL" id="GAA98583.1"/>
    </source>
</evidence>
<dbReference type="OrthoDB" id="7042322at2759"/>
<dbReference type="Gene3D" id="3.40.640.10">
    <property type="entry name" value="Type I PLP-dependent aspartate aminotransferase-like (Major domain)"/>
    <property type="match status" value="1"/>
</dbReference>
<dbReference type="PRINTS" id="PR00753">
    <property type="entry name" value="ACCSYNTHASE"/>
</dbReference>
<dbReference type="GO" id="GO:0006520">
    <property type="term" value="P:amino acid metabolic process"/>
    <property type="evidence" value="ECO:0007669"/>
    <property type="project" value="TreeGrafter"/>
</dbReference>
<accession>G7E6X3</accession>
<evidence type="ECO:0000256" key="1">
    <source>
        <dbReference type="ARBA" id="ARBA00022898"/>
    </source>
</evidence>
<evidence type="ECO:0000313" key="4">
    <source>
        <dbReference type="Proteomes" id="UP000009131"/>
    </source>
</evidence>
<dbReference type="eggNOG" id="KOG0256">
    <property type="taxonomic scope" value="Eukaryota"/>
</dbReference>
<feature type="domain" description="Aminotransferase class I/classII large" evidence="2">
    <location>
        <begin position="103"/>
        <end position="490"/>
    </location>
</feature>
<dbReference type="CDD" id="cd00609">
    <property type="entry name" value="AAT_like"/>
    <property type="match status" value="1"/>
</dbReference>
<dbReference type="AlphaFoldDB" id="G7E6X3"/>
<gene>
    <name evidence="3" type="primary">Mo05270</name>
    <name evidence="3" type="ORF">E5Q_05270</name>
</gene>
<dbReference type="InterPro" id="IPR015422">
    <property type="entry name" value="PyrdxlP-dep_Trfase_small"/>
</dbReference>
<dbReference type="InterPro" id="IPR015421">
    <property type="entry name" value="PyrdxlP-dep_Trfase_major"/>
</dbReference>
<dbReference type="Proteomes" id="UP000009131">
    <property type="component" value="Unassembled WGS sequence"/>
</dbReference>
<evidence type="ECO:0000259" key="2">
    <source>
        <dbReference type="Pfam" id="PF00155"/>
    </source>
</evidence>
<dbReference type="Pfam" id="PF00155">
    <property type="entry name" value="Aminotran_1_2"/>
    <property type="match status" value="1"/>
</dbReference>
<dbReference type="InterPro" id="IPR004839">
    <property type="entry name" value="Aminotransferase_I/II_large"/>
</dbReference>
<dbReference type="GO" id="GO:0008483">
    <property type="term" value="F:transaminase activity"/>
    <property type="evidence" value="ECO:0007669"/>
    <property type="project" value="TreeGrafter"/>
</dbReference>
<dbReference type="PANTHER" id="PTHR43795">
    <property type="entry name" value="BIFUNCTIONAL ASPARTATE AMINOTRANSFERASE AND GLUTAMATE/ASPARTATE-PREPHENATE AMINOTRANSFERASE-RELATED"/>
    <property type="match status" value="1"/>
</dbReference>
<reference evidence="3 4" key="2">
    <citation type="journal article" date="2012" name="Open Biol.">
        <title>Characteristics of nucleosomes and linker DNA regions on the genome of the basidiomycete Mixia osmundae revealed by mono- and dinucleosome mapping.</title>
        <authorList>
            <person name="Nishida H."/>
            <person name="Kondo S."/>
            <person name="Matsumoto T."/>
            <person name="Suzuki Y."/>
            <person name="Yoshikawa H."/>
            <person name="Taylor T.D."/>
            <person name="Sugiyama J."/>
        </authorList>
    </citation>
    <scope>NUCLEOTIDE SEQUENCE [LARGE SCALE GENOMIC DNA]</scope>
    <source>
        <strain evidence="4">CBS 9802 / IAM 14324 / JCM 22182 / KY 12970</strain>
    </source>
</reference>